<proteinExistence type="predicted"/>
<feature type="compositionally biased region" description="Acidic residues" evidence="7">
    <location>
        <begin position="230"/>
        <end position="244"/>
    </location>
</feature>
<dbReference type="OrthoDB" id="5965864at2759"/>
<sequence length="616" mass="66391">MPRRSPSSSGFLPMPGSASSSWALYRARLSTLFRQADTQVIVAFWLLGLINNVLYVIILSAAQDLVGSNVPKGVVLLADVLPSFITKLMAPYFIHRVPYSLRVLVFIGLSGAGMLLLALTPPSRSVPVKMTGVILASLSSGGGELSFLGLTHYYGPMSLAGWGSGTGAAGLVGAGLYVAMTDWWGFGVQNTLLLSACLPAVMFFSFFVVLPKGPLRQNAKDKDYTAVPDQDQDQDQDLDDDDLEDLPQGAASSALLAPGPASTAAAYSSHEGTAAASTTSLKANLRRAKKLFFPYMLPLLLVYIAEYTINQGVAPTLLFPLAGTPFKELREFYPMYGFLYQLGVFISRSSIPFIRIHHLYVPSFLQIGNLGFLTAHAVLNLIPTVYVVFIIIFWEGLLGGAVYVNTFAEIMDTVPSEQREFSLSATSVSDSGGICIAGLLSIFVEVRLCDWQVSQGRDWCKQIKIGPSIKYHPQERPTTLHPKRPCLSESQEPSPPSPPLVARPPLAATFHTSAAPRKVVNTGDAKDDLGGPGGQDPPSRKATILQDWPSIAAMGAVAVVVGGGVVYFTSNPRKAEKVRQKTIDTQVLVGDKAEEAKGYVKDKAKEVEAEAKKFTR</sequence>
<feature type="transmembrane region" description="Helical" evidence="8">
    <location>
        <begin position="101"/>
        <end position="120"/>
    </location>
</feature>
<feature type="region of interest" description="Disordered" evidence="7">
    <location>
        <begin position="221"/>
        <end position="244"/>
    </location>
</feature>
<feature type="transmembrane region" description="Helical" evidence="8">
    <location>
        <begin position="192"/>
        <end position="210"/>
    </location>
</feature>
<feature type="transmembrane region" description="Helical" evidence="8">
    <location>
        <begin position="159"/>
        <end position="180"/>
    </location>
</feature>
<feature type="transmembrane region" description="Helical" evidence="8">
    <location>
        <begin position="548"/>
        <end position="569"/>
    </location>
</feature>
<evidence type="ECO:0000256" key="1">
    <source>
        <dbReference type="ARBA" id="ARBA00004127"/>
    </source>
</evidence>
<dbReference type="GO" id="GO:0012505">
    <property type="term" value="C:endomembrane system"/>
    <property type="evidence" value="ECO:0007669"/>
    <property type="project" value="UniProtKB-SubCell"/>
</dbReference>
<dbReference type="PANTHER" id="PTHR10981:SF0">
    <property type="entry name" value="BATTENIN"/>
    <property type="match status" value="1"/>
</dbReference>
<dbReference type="PANTHER" id="PTHR10981">
    <property type="entry name" value="BATTENIN"/>
    <property type="match status" value="1"/>
</dbReference>
<dbReference type="CDD" id="cd06174">
    <property type="entry name" value="MFS"/>
    <property type="match status" value="1"/>
</dbReference>
<feature type="transmembrane region" description="Helical" evidence="8">
    <location>
        <begin position="291"/>
        <end position="309"/>
    </location>
</feature>
<feature type="transmembrane region" description="Helical" evidence="8">
    <location>
        <begin position="126"/>
        <end position="147"/>
    </location>
</feature>
<evidence type="ECO:0000256" key="2">
    <source>
        <dbReference type="ARBA" id="ARBA00022448"/>
    </source>
</evidence>
<dbReference type="GO" id="GO:0016020">
    <property type="term" value="C:membrane"/>
    <property type="evidence" value="ECO:0007669"/>
    <property type="project" value="InterPro"/>
</dbReference>
<dbReference type="Proteomes" id="UP000689129">
    <property type="component" value="Unassembled WGS sequence"/>
</dbReference>
<keyword evidence="6 8" id="KW-0472">Membrane</keyword>
<protein>
    <submittedName>
        <fullName evidence="9">Protein btn-1 like protein</fullName>
    </submittedName>
</protein>
<dbReference type="GO" id="GO:0006865">
    <property type="term" value="P:amino acid transport"/>
    <property type="evidence" value="ECO:0007669"/>
    <property type="project" value="UniProtKB-KW"/>
</dbReference>
<feature type="transmembrane region" description="Helical" evidence="8">
    <location>
        <begin position="74"/>
        <end position="94"/>
    </location>
</feature>
<dbReference type="InterPro" id="IPR003492">
    <property type="entry name" value="Battenin_disease_Cln3"/>
</dbReference>
<keyword evidence="4" id="KW-0029">Amino-acid transport</keyword>
<dbReference type="AlphaFoldDB" id="A0A8I2ZLZ0"/>
<dbReference type="GO" id="GO:0005773">
    <property type="term" value="C:vacuole"/>
    <property type="evidence" value="ECO:0007669"/>
    <property type="project" value="TreeGrafter"/>
</dbReference>
<feature type="compositionally biased region" description="Pro residues" evidence="7">
    <location>
        <begin position="493"/>
        <end position="502"/>
    </location>
</feature>
<evidence type="ECO:0000256" key="3">
    <source>
        <dbReference type="ARBA" id="ARBA00022692"/>
    </source>
</evidence>
<dbReference type="GO" id="GO:0051453">
    <property type="term" value="P:regulation of intracellular pH"/>
    <property type="evidence" value="ECO:0007669"/>
    <property type="project" value="TreeGrafter"/>
</dbReference>
<keyword evidence="2" id="KW-0813">Transport</keyword>
<evidence type="ECO:0000256" key="8">
    <source>
        <dbReference type="SAM" id="Phobius"/>
    </source>
</evidence>
<dbReference type="Pfam" id="PF02487">
    <property type="entry name" value="CLN3"/>
    <property type="match status" value="1"/>
</dbReference>
<evidence type="ECO:0000256" key="4">
    <source>
        <dbReference type="ARBA" id="ARBA00022970"/>
    </source>
</evidence>
<accession>A0A8I2ZLZ0</accession>
<name>A0A8I2ZLZ0_VERLO</name>
<feature type="transmembrane region" description="Helical" evidence="8">
    <location>
        <begin position="40"/>
        <end position="62"/>
    </location>
</feature>
<organism evidence="9 10">
    <name type="scientific">Verticillium longisporum</name>
    <name type="common">Verticillium dahliae var. longisporum</name>
    <dbReference type="NCBI Taxonomy" id="100787"/>
    <lineage>
        <taxon>Eukaryota</taxon>
        <taxon>Fungi</taxon>
        <taxon>Dikarya</taxon>
        <taxon>Ascomycota</taxon>
        <taxon>Pezizomycotina</taxon>
        <taxon>Sordariomycetes</taxon>
        <taxon>Hypocreomycetidae</taxon>
        <taxon>Glomerellales</taxon>
        <taxon>Plectosphaerellaceae</taxon>
        <taxon>Verticillium</taxon>
    </lineage>
</organism>
<gene>
    <name evidence="9" type="ORF">HYQ45_007684</name>
</gene>
<evidence type="ECO:0000256" key="7">
    <source>
        <dbReference type="SAM" id="MobiDB-lite"/>
    </source>
</evidence>
<comment type="subcellular location">
    <subcellularLocation>
        <location evidence="1">Endomembrane system</location>
        <topology evidence="1">Multi-pass membrane protein</topology>
    </subcellularLocation>
</comment>
<keyword evidence="3 8" id="KW-0812">Transmembrane</keyword>
<feature type="transmembrane region" description="Helical" evidence="8">
    <location>
        <begin position="329"/>
        <end position="347"/>
    </location>
</feature>
<evidence type="ECO:0000313" key="9">
    <source>
        <dbReference type="EMBL" id="KAG7134316.1"/>
    </source>
</evidence>
<keyword evidence="5 8" id="KW-1133">Transmembrane helix</keyword>
<evidence type="ECO:0000256" key="6">
    <source>
        <dbReference type="ARBA" id="ARBA00023136"/>
    </source>
</evidence>
<evidence type="ECO:0000313" key="10">
    <source>
        <dbReference type="Proteomes" id="UP000689129"/>
    </source>
</evidence>
<reference evidence="9" key="1">
    <citation type="journal article" date="2021" name="Mol. Plant Pathol.">
        <title>A 20-kb lineage-specific genomic region tames virulence in pathogenic amphidiploid Verticillium longisporum.</title>
        <authorList>
            <person name="Harting R."/>
            <person name="Starke J."/>
            <person name="Kusch H."/>
            <person name="Poggeler S."/>
            <person name="Maurus I."/>
            <person name="Schluter R."/>
            <person name="Landesfeind M."/>
            <person name="Bulla I."/>
            <person name="Nowrousian M."/>
            <person name="de Jonge R."/>
            <person name="Stahlhut G."/>
            <person name="Hoff K.J."/>
            <person name="Asshauer K.P."/>
            <person name="Thurmer A."/>
            <person name="Stanke M."/>
            <person name="Daniel R."/>
            <person name="Morgenstern B."/>
            <person name="Thomma B.P.H.J."/>
            <person name="Kronstad J.W."/>
            <person name="Braus-Stromeyer S.A."/>
            <person name="Braus G.H."/>
        </authorList>
    </citation>
    <scope>NUCLEOTIDE SEQUENCE</scope>
    <source>
        <strain evidence="9">Vl32</strain>
    </source>
</reference>
<feature type="region of interest" description="Disordered" evidence="7">
    <location>
        <begin position="471"/>
        <end position="541"/>
    </location>
</feature>
<evidence type="ECO:0000256" key="5">
    <source>
        <dbReference type="ARBA" id="ARBA00022989"/>
    </source>
</evidence>
<comment type="caution">
    <text evidence="9">The sequence shown here is derived from an EMBL/GenBank/DDBJ whole genome shotgun (WGS) entry which is preliminary data.</text>
</comment>
<dbReference type="EMBL" id="JAEMWZ010000141">
    <property type="protein sequence ID" value="KAG7134316.1"/>
    <property type="molecule type" value="Genomic_DNA"/>
</dbReference>